<evidence type="ECO:0000313" key="4">
    <source>
        <dbReference type="EMBL" id="OJH38659.1"/>
    </source>
</evidence>
<dbReference type="GO" id="GO:0016887">
    <property type="term" value="F:ATP hydrolysis activity"/>
    <property type="evidence" value="ECO:0007669"/>
    <property type="project" value="InterPro"/>
</dbReference>
<dbReference type="InterPro" id="IPR006321">
    <property type="entry name" value="PilT/PilU"/>
</dbReference>
<dbReference type="EMBL" id="MPIN01000005">
    <property type="protein sequence ID" value="OJH38659.1"/>
    <property type="molecule type" value="Genomic_DNA"/>
</dbReference>
<name>A0A1L9B8S7_9BACT</name>
<dbReference type="CDD" id="cd01131">
    <property type="entry name" value="PilT"/>
    <property type="match status" value="1"/>
</dbReference>
<feature type="compositionally biased region" description="Pro residues" evidence="2">
    <location>
        <begin position="347"/>
        <end position="375"/>
    </location>
</feature>
<accession>A0A1L9B8S7</accession>
<comment type="caution">
    <text evidence="4">The sequence shown here is derived from an EMBL/GenBank/DDBJ whole genome shotgun (WGS) entry which is preliminary data.</text>
</comment>
<reference evidence="4 5" key="2">
    <citation type="submission" date="2016-12" db="EMBL/GenBank/DDBJ databases">
        <title>Draft Genome Sequence of Cystobacter ferrugineus Strain Cbfe23.</title>
        <authorList>
            <person name="Akbar S."/>
            <person name="Dowd S.E."/>
            <person name="Stevens D.C."/>
        </authorList>
    </citation>
    <scope>NUCLEOTIDE SEQUENCE [LARGE SCALE GENOMIC DNA]</scope>
    <source>
        <strain evidence="4 5">Cbfe23</strain>
    </source>
</reference>
<reference evidence="5" key="1">
    <citation type="submission" date="2016-11" db="EMBL/GenBank/DDBJ databases">
        <authorList>
            <person name="Shukria A."/>
            <person name="Stevens D.C."/>
        </authorList>
    </citation>
    <scope>NUCLEOTIDE SEQUENCE [LARGE SCALE GENOMIC DNA]</scope>
    <source>
        <strain evidence="5">Cbfe23</strain>
    </source>
</reference>
<dbReference type="SUPFAM" id="SSF52540">
    <property type="entry name" value="P-loop containing nucleoside triphosphate hydrolases"/>
    <property type="match status" value="1"/>
</dbReference>
<dbReference type="GO" id="GO:0005524">
    <property type="term" value="F:ATP binding"/>
    <property type="evidence" value="ECO:0007669"/>
    <property type="project" value="InterPro"/>
</dbReference>
<comment type="similarity">
    <text evidence="1">Belongs to the GSP E family.</text>
</comment>
<evidence type="ECO:0000256" key="1">
    <source>
        <dbReference type="ARBA" id="ARBA00006611"/>
    </source>
</evidence>
<dbReference type="AlphaFoldDB" id="A0A1L9B8S7"/>
<dbReference type="PANTHER" id="PTHR30486">
    <property type="entry name" value="TWITCHING MOTILITY PROTEIN PILT"/>
    <property type="match status" value="1"/>
</dbReference>
<keyword evidence="5" id="KW-1185">Reference proteome</keyword>
<organism evidence="4 5">
    <name type="scientific">Cystobacter ferrugineus</name>
    <dbReference type="NCBI Taxonomy" id="83449"/>
    <lineage>
        <taxon>Bacteria</taxon>
        <taxon>Pseudomonadati</taxon>
        <taxon>Myxococcota</taxon>
        <taxon>Myxococcia</taxon>
        <taxon>Myxococcales</taxon>
        <taxon>Cystobacterineae</taxon>
        <taxon>Archangiaceae</taxon>
        <taxon>Cystobacter</taxon>
    </lineage>
</organism>
<protein>
    <recommendedName>
        <fullName evidence="3">AAA+ ATPase domain-containing protein</fullName>
    </recommendedName>
</protein>
<dbReference type="Gene3D" id="3.40.50.300">
    <property type="entry name" value="P-loop containing nucleotide triphosphate hydrolases"/>
    <property type="match status" value="1"/>
</dbReference>
<dbReference type="InterPro" id="IPR001482">
    <property type="entry name" value="T2SS/T4SS_dom"/>
</dbReference>
<dbReference type="SMART" id="SM00382">
    <property type="entry name" value="AAA"/>
    <property type="match status" value="1"/>
</dbReference>
<evidence type="ECO:0000259" key="3">
    <source>
        <dbReference type="SMART" id="SM00382"/>
    </source>
</evidence>
<dbReference type="Pfam" id="PF00437">
    <property type="entry name" value="T2SSE"/>
    <property type="match status" value="1"/>
</dbReference>
<feature type="region of interest" description="Disordered" evidence="2">
    <location>
        <begin position="340"/>
        <end position="404"/>
    </location>
</feature>
<proteinExistence type="inferred from homology"/>
<dbReference type="InterPro" id="IPR027417">
    <property type="entry name" value="P-loop_NTPase"/>
</dbReference>
<dbReference type="InterPro" id="IPR050921">
    <property type="entry name" value="T4SS_GSP_E_ATPase"/>
</dbReference>
<dbReference type="Proteomes" id="UP000182229">
    <property type="component" value="Unassembled WGS sequence"/>
</dbReference>
<feature type="domain" description="AAA+ ATPase" evidence="3">
    <location>
        <begin position="128"/>
        <end position="253"/>
    </location>
</feature>
<dbReference type="InterPro" id="IPR003593">
    <property type="entry name" value="AAA+_ATPase"/>
</dbReference>
<sequence>MSWQEGAAVKLEAVIRLAREQGASDIHLEGDMPLALRVRGALRLVGDAIPAAALLAMARDLIGDSEWSEFLVRGSHDESRTVEGQRCRINLLRSARGVGFAIRLLSSSQATLKKLNLHPDLRRLVESPHGLVLVCGPTGVGKTSTLAALLQEINLHEARHIITVESPIEYALVPRQSFIRQREVGRDTPSFAQALVDALREDPDVLMVGEMREPEVMRLTLNAAETGHLVLATVHSASTGEALQRVVSAFPPEIQGAVCNQLADCLVGVVCQRLRYRADLGIRVPECEVLMASTQVKSLVRQGFFYKLPSAIETGGADGSWTFTRYGEWLGRKTDWHLPSAAEEAPAEPPAAPVPRLSVPPPVRRPEPLPRPSVPKPKRATREASSSPPPPAEEGVFVIQEEKDLTDILRELERGDTGSEE</sequence>
<evidence type="ECO:0000256" key="2">
    <source>
        <dbReference type="SAM" id="MobiDB-lite"/>
    </source>
</evidence>
<dbReference type="STRING" id="83449.BON30_20725"/>
<gene>
    <name evidence="4" type="ORF">BON30_20725</name>
</gene>
<dbReference type="Gene3D" id="3.30.450.90">
    <property type="match status" value="1"/>
</dbReference>
<evidence type="ECO:0000313" key="5">
    <source>
        <dbReference type="Proteomes" id="UP000182229"/>
    </source>
</evidence>